<organism evidence="3 4">
    <name type="scientific">Kumtagia ephedrae</name>
    <dbReference type="NCBI Taxonomy" id="2116701"/>
    <lineage>
        <taxon>Bacteria</taxon>
        <taxon>Pseudomonadati</taxon>
        <taxon>Pseudomonadota</taxon>
        <taxon>Alphaproteobacteria</taxon>
        <taxon>Hyphomicrobiales</taxon>
        <taxon>Phyllobacteriaceae</taxon>
        <taxon>Kumtagia</taxon>
    </lineage>
</organism>
<feature type="coiled-coil region" evidence="1">
    <location>
        <begin position="372"/>
        <end position="399"/>
    </location>
</feature>
<protein>
    <recommendedName>
        <fullName evidence="2">Protein CR006 P-loop domain-containing protein</fullName>
    </recommendedName>
</protein>
<evidence type="ECO:0000259" key="2">
    <source>
        <dbReference type="Pfam" id="PF13166"/>
    </source>
</evidence>
<dbReference type="Proteomes" id="UP000241229">
    <property type="component" value="Unassembled WGS sequence"/>
</dbReference>
<dbReference type="AlphaFoldDB" id="A0A2P7RPQ4"/>
<keyword evidence="4" id="KW-1185">Reference proteome</keyword>
<keyword evidence="1" id="KW-0175">Coiled coil</keyword>
<feature type="domain" description="Protein CR006 P-loop" evidence="2">
    <location>
        <begin position="10"/>
        <end position="717"/>
    </location>
</feature>
<dbReference type="RefSeq" id="WP_106775280.1">
    <property type="nucleotide sequence ID" value="NZ_PXYK01000038.1"/>
</dbReference>
<evidence type="ECO:0000256" key="1">
    <source>
        <dbReference type="SAM" id="Coils"/>
    </source>
</evidence>
<gene>
    <name evidence="3" type="ORF">C7I84_26795</name>
</gene>
<evidence type="ECO:0000313" key="3">
    <source>
        <dbReference type="EMBL" id="PSJ52202.1"/>
    </source>
</evidence>
<dbReference type="EMBL" id="PXYK01000038">
    <property type="protein sequence ID" value="PSJ52202.1"/>
    <property type="molecule type" value="Genomic_DNA"/>
</dbReference>
<evidence type="ECO:0000313" key="4">
    <source>
        <dbReference type="Proteomes" id="UP000241229"/>
    </source>
</evidence>
<dbReference type="Pfam" id="PF13166">
    <property type="entry name" value="AAA_13"/>
    <property type="match status" value="1"/>
</dbReference>
<proteinExistence type="predicted"/>
<comment type="caution">
    <text evidence="3">The sequence shown here is derived from an EMBL/GenBank/DDBJ whole genome shotgun (WGS) entry which is preliminary data.</text>
</comment>
<dbReference type="SUPFAM" id="SSF52540">
    <property type="entry name" value="P-loop containing nucleoside triphosphate hydrolases"/>
    <property type="match status" value="1"/>
</dbReference>
<dbReference type="OrthoDB" id="9789562at2"/>
<dbReference type="InterPro" id="IPR026866">
    <property type="entry name" value="CR006_AAA"/>
</dbReference>
<dbReference type="InterPro" id="IPR027417">
    <property type="entry name" value="P-loop_NTPase"/>
</dbReference>
<reference evidence="3 4" key="1">
    <citation type="submission" date="2018-03" db="EMBL/GenBank/DDBJ databases">
        <title>The draft genome of Mesorhizobium sp. 6GN-30.</title>
        <authorList>
            <person name="Liu L."/>
            <person name="Li L."/>
            <person name="Wang T."/>
            <person name="Zhang X."/>
            <person name="Liang L."/>
        </authorList>
    </citation>
    <scope>NUCLEOTIDE SEQUENCE [LARGE SCALE GENOMIC DNA]</scope>
    <source>
        <strain evidence="3 4">6GN30</strain>
    </source>
</reference>
<accession>A0A2P7RPQ4</accession>
<dbReference type="Gene3D" id="3.40.50.300">
    <property type="entry name" value="P-loop containing nucleotide triphosphate hydrolases"/>
    <property type="match status" value="1"/>
</dbReference>
<name>A0A2P7RPQ4_9HYPH</name>
<sequence length="774" mass="85374">MLEDVSIAKVANYGEQPQHLDGLRQINFLFGTNGSGKTTISRVIADPTEHPSCAVNWRGARPLETLVYNSDFVDRNFTPQLRGIFTLGEVQTDTLEKIEAARAKVAEIEIQIGTLKTTLGAEDHSSGKRAELRDLRNAFEEQCWKIKTTHDPHFQGAFTGLRNSRTRFCDKVLEETYGNQAAVHPVDDLKARARTVFAEGVARLATVPTIAAEDLLGIEQEPVLAKKVVGKEDIDIGALVRRLGNSDWVRQGLRYVEGPGTPCPFCQKPLDEELLAKLNAFFDETYLADIAVIAGTEEAYRTFADAILATIDAVLASGSPHIDVEKLRPLCDRLRSLITLNKGHIERKRKEPSTPVKLEPLAEPLAAVATIIEQANSEIAKHNALVDNLAAERKTLSSEIWKCLTDEKKDVIGQYTTAKSNLDKAITGISTGIETKTQALTAARAALADLEKQVTSVQPTVTEINATLASFGFTSFRLATAGDKQQFYAIVRGDGSDARETLSEGERSFITFLYFYHLIRGSTSASGVNADRIVVFDDPVSSLDSDVLFIVSALIKRVLAEAVDGNGRVKQVFVLTHNIYFHKEVSFDPKRQQGERRTHETFWVVRKAGAATIVEGHQRNPIRTSYELLWAEVRNPNRSNLTIQNVLRRILEHYFTILGNMDKDAVIAKFEGRDQQICASLFSWINDGSHYFADDLYVAADDTTVGRYLAVFKLIFESTNHGAHYEMMMGPEEAAPVPNEEAAAVAVELVTEAAAIHSGIEGSIATAETPEARC</sequence>